<evidence type="ECO:0000256" key="2">
    <source>
        <dbReference type="SAM" id="SignalP"/>
    </source>
</evidence>
<dbReference type="Proteomes" id="UP000593564">
    <property type="component" value="Unassembled WGS sequence"/>
</dbReference>
<name>A0A7J7HYV5_CAMSI</name>
<evidence type="ECO:0000313" key="4">
    <source>
        <dbReference type="Proteomes" id="UP000593564"/>
    </source>
</evidence>
<evidence type="ECO:0008006" key="5">
    <source>
        <dbReference type="Google" id="ProtNLM"/>
    </source>
</evidence>
<feature type="chain" id="PRO_5029719088" description="Secreted protein" evidence="2">
    <location>
        <begin position="22"/>
        <end position="94"/>
    </location>
</feature>
<gene>
    <name evidence="3" type="ORF">HYC85_004529</name>
</gene>
<feature type="region of interest" description="Disordered" evidence="1">
    <location>
        <begin position="63"/>
        <end position="82"/>
    </location>
</feature>
<keyword evidence="2" id="KW-0732">Signal</keyword>
<dbReference type="AlphaFoldDB" id="A0A7J7HYV5"/>
<accession>A0A7J7HYV5</accession>
<organism evidence="3 4">
    <name type="scientific">Camellia sinensis</name>
    <name type="common">Tea plant</name>
    <name type="synonym">Thea sinensis</name>
    <dbReference type="NCBI Taxonomy" id="4442"/>
    <lineage>
        <taxon>Eukaryota</taxon>
        <taxon>Viridiplantae</taxon>
        <taxon>Streptophyta</taxon>
        <taxon>Embryophyta</taxon>
        <taxon>Tracheophyta</taxon>
        <taxon>Spermatophyta</taxon>
        <taxon>Magnoliopsida</taxon>
        <taxon>eudicotyledons</taxon>
        <taxon>Gunneridae</taxon>
        <taxon>Pentapetalae</taxon>
        <taxon>asterids</taxon>
        <taxon>Ericales</taxon>
        <taxon>Theaceae</taxon>
        <taxon>Camellia</taxon>
    </lineage>
</organism>
<dbReference type="EMBL" id="JACBKZ010000002">
    <property type="protein sequence ID" value="KAF5957304.1"/>
    <property type="molecule type" value="Genomic_DNA"/>
</dbReference>
<reference evidence="4" key="1">
    <citation type="journal article" date="2020" name="Nat. Commun.">
        <title>Genome assembly of wild tea tree DASZ reveals pedigree and selection history of tea varieties.</title>
        <authorList>
            <person name="Zhang W."/>
            <person name="Zhang Y."/>
            <person name="Qiu H."/>
            <person name="Guo Y."/>
            <person name="Wan H."/>
            <person name="Zhang X."/>
            <person name="Scossa F."/>
            <person name="Alseekh S."/>
            <person name="Zhang Q."/>
            <person name="Wang P."/>
            <person name="Xu L."/>
            <person name="Schmidt M.H."/>
            <person name="Jia X."/>
            <person name="Li D."/>
            <person name="Zhu A."/>
            <person name="Guo F."/>
            <person name="Chen W."/>
            <person name="Ni D."/>
            <person name="Usadel B."/>
            <person name="Fernie A.R."/>
            <person name="Wen W."/>
        </authorList>
    </citation>
    <scope>NUCLEOTIDE SEQUENCE [LARGE SCALE GENOMIC DNA]</scope>
    <source>
        <strain evidence="4">cv. G240</strain>
    </source>
</reference>
<reference evidence="3 4" key="2">
    <citation type="submission" date="2020-07" db="EMBL/GenBank/DDBJ databases">
        <title>Genome assembly of wild tea tree DASZ reveals pedigree and selection history of tea varieties.</title>
        <authorList>
            <person name="Zhang W."/>
        </authorList>
    </citation>
    <scope>NUCLEOTIDE SEQUENCE [LARGE SCALE GENOMIC DNA]</scope>
    <source>
        <strain evidence="4">cv. G240</strain>
        <tissue evidence="3">Leaf</tissue>
    </source>
</reference>
<feature type="signal peptide" evidence="2">
    <location>
        <begin position="1"/>
        <end position="21"/>
    </location>
</feature>
<protein>
    <recommendedName>
        <fullName evidence="5">Secreted protein</fullName>
    </recommendedName>
</protein>
<comment type="caution">
    <text evidence="3">The sequence shown here is derived from an EMBL/GenBank/DDBJ whole genome shotgun (WGS) entry which is preliminary data.</text>
</comment>
<evidence type="ECO:0000313" key="3">
    <source>
        <dbReference type="EMBL" id="KAF5957304.1"/>
    </source>
</evidence>
<proteinExistence type="predicted"/>
<keyword evidence="4" id="KW-1185">Reference proteome</keyword>
<evidence type="ECO:0000256" key="1">
    <source>
        <dbReference type="SAM" id="MobiDB-lite"/>
    </source>
</evidence>
<sequence length="94" mass="10429">MAKRCKGFLFWAGLVCLGVHTGRHTHIHQRRKVFNNRTKQILTVTLQRFPLVLLHHHLQEDDDSETLGDVTGNRGKSCGGSDPLGVVVLGDGCK</sequence>